<evidence type="ECO:0000313" key="1">
    <source>
        <dbReference type="EMBL" id="TNN87564.1"/>
    </source>
</evidence>
<proteinExistence type="predicted"/>
<gene>
    <name evidence="1" type="ORF">EYF80_002281</name>
</gene>
<organism evidence="1 2">
    <name type="scientific">Liparis tanakae</name>
    <name type="common">Tanaka's snailfish</name>
    <dbReference type="NCBI Taxonomy" id="230148"/>
    <lineage>
        <taxon>Eukaryota</taxon>
        <taxon>Metazoa</taxon>
        <taxon>Chordata</taxon>
        <taxon>Craniata</taxon>
        <taxon>Vertebrata</taxon>
        <taxon>Euteleostomi</taxon>
        <taxon>Actinopterygii</taxon>
        <taxon>Neopterygii</taxon>
        <taxon>Teleostei</taxon>
        <taxon>Neoteleostei</taxon>
        <taxon>Acanthomorphata</taxon>
        <taxon>Eupercaria</taxon>
        <taxon>Perciformes</taxon>
        <taxon>Cottioidei</taxon>
        <taxon>Cottales</taxon>
        <taxon>Liparidae</taxon>
        <taxon>Liparis</taxon>
    </lineage>
</organism>
<sequence>MPFGQGLGGRRLTEACLSCRPSGARLIRACTVLILISTPHHRGNNRLYYKRTAAALLQALELPEALAALVLHGAHMLDQVELGLGRVVTQHTVVVAGITLHRMFVLLQVKAPHQELGLGSSWVYLESWWKAHILRQVILIKLSLRGRRHGSHAKPAMLHLSHILLE</sequence>
<keyword evidence="2" id="KW-1185">Reference proteome</keyword>
<comment type="caution">
    <text evidence="1">The sequence shown here is derived from an EMBL/GenBank/DDBJ whole genome shotgun (WGS) entry which is preliminary data.</text>
</comment>
<dbReference type="Proteomes" id="UP000314294">
    <property type="component" value="Unassembled WGS sequence"/>
</dbReference>
<name>A0A4Z2JCK6_9TELE</name>
<dbReference type="EMBL" id="SRLO01000010">
    <property type="protein sequence ID" value="TNN87564.1"/>
    <property type="molecule type" value="Genomic_DNA"/>
</dbReference>
<evidence type="ECO:0000313" key="2">
    <source>
        <dbReference type="Proteomes" id="UP000314294"/>
    </source>
</evidence>
<dbReference type="AlphaFoldDB" id="A0A4Z2JCK6"/>
<reference evidence="1 2" key="1">
    <citation type="submission" date="2019-03" db="EMBL/GenBank/DDBJ databases">
        <title>First draft genome of Liparis tanakae, snailfish: a comprehensive survey of snailfish specific genes.</title>
        <authorList>
            <person name="Kim W."/>
            <person name="Song I."/>
            <person name="Jeong J.-H."/>
            <person name="Kim D."/>
            <person name="Kim S."/>
            <person name="Ryu S."/>
            <person name="Song J.Y."/>
            <person name="Lee S.K."/>
        </authorList>
    </citation>
    <scope>NUCLEOTIDE SEQUENCE [LARGE SCALE GENOMIC DNA]</scope>
    <source>
        <tissue evidence="1">Muscle</tissue>
    </source>
</reference>
<accession>A0A4Z2JCK6</accession>
<protein>
    <submittedName>
        <fullName evidence="1">Uncharacterized protein</fullName>
    </submittedName>
</protein>